<reference evidence="1" key="2">
    <citation type="submission" date="2023-04" db="EMBL/GenBank/DDBJ databases">
        <authorList>
            <person name="Bu L."/>
            <person name="Lu L."/>
            <person name="Laidemitt M.R."/>
            <person name="Zhang S.M."/>
            <person name="Mutuku M."/>
            <person name="Mkoji G."/>
            <person name="Steinauer M."/>
            <person name="Loker E.S."/>
        </authorList>
    </citation>
    <scope>NUCLEOTIDE SEQUENCE</scope>
    <source>
        <strain evidence="1">KasaAsao</strain>
        <tissue evidence="1">Whole Snail</tissue>
    </source>
</reference>
<comment type="caution">
    <text evidence="1">The sequence shown here is derived from an EMBL/GenBank/DDBJ whole genome shotgun (WGS) entry which is preliminary data.</text>
</comment>
<proteinExistence type="predicted"/>
<name>A0AAD8BKA3_BIOPF</name>
<evidence type="ECO:0000313" key="1">
    <source>
        <dbReference type="EMBL" id="KAK0055598.1"/>
    </source>
</evidence>
<protein>
    <submittedName>
        <fullName evidence="1">Uncharacterized protein</fullName>
    </submittedName>
</protein>
<evidence type="ECO:0000313" key="2">
    <source>
        <dbReference type="Proteomes" id="UP001233172"/>
    </source>
</evidence>
<reference evidence="1" key="1">
    <citation type="journal article" date="2023" name="PLoS Negl. Trop. Dis.">
        <title>A genome sequence for Biomphalaria pfeifferi, the major vector snail for the human-infecting parasite Schistosoma mansoni.</title>
        <authorList>
            <person name="Bu L."/>
            <person name="Lu L."/>
            <person name="Laidemitt M.R."/>
            <person name="Zhang S.M."/>
            <person name="Mutuku M."/>
            <person name="Mkoji G."/>
            <person name="Steinauer M."/>
            <person name="Loker E.S."/>
        </authorList>
    </citation>
    <scope>NUCLEOTIDE SEQUENCE</scope>
    <source>
        <strain evidence="1">KasaAsao</strain>
    </source>
</reference>
<sequence>MIFPTPFNNKILDTPYLQPSPFIFKPYQEKISQFKDESKKLFDNCSCKCCFISQCQCEMSRKKPAIERDFLEDQRDPRGMIIAKVDEAESIKLQKQYIRKELKQRAEVSQI</sequence>
<keyword evidence="2" id="KW-1185">Reference proteome</keyword>
<dbReference type="AlphaFoldDB" id="A0AAD8BKA3"/>
<organism evidence="1 2">
    <name type="scientific">Biomphalaria pfeifferi</name>
    <name type="common">Bloodfluke planorb</name>
    <name type="synonym">Freshwater snail</name>
    <dbReference type="NCBI Taxonomy" id="112525"/>
    <lineage>
        <taxon>Eukaryota</taxon>
        <taxon>Metazoa</taxon>
        <taxon>Spiralia</taxon>
        <taxon>Lophotrochozoa</taxon>
        <taxon>Mollusca</taxon>
        <taxon>Gastropoda</taxon>
        <taxon>Heterobranchia</taxon>
        <taxon>Euthyneura</taxon>
        <taxon>Panpulmonata</taxon>
        <taxon>Hygrophila</taxon>
        <taxon>Lymnaeoidea</taxon>
        <taxon>Planorbidae</taxon>
        <taxon>Biomphalaria</taxon>
    </lineage>
</organism>
<dbReference type="Proteomes" id="UP001233172">
    <property type="component" value="Unassembled WGS sequence"/>
</dbReference>
<gene>
    <name evidence="1" type="ORF">Bpfe_014873</name>
</gene>
<accession>A0AAD8BKA3</accession>
<dbReference type="EMBL" id="JASAOG010000068">
    <property type="protein sequence ID" value="KAK0055598.1"/>
    <property type="molecule type" value="Genomic_DNA"/>
</dbReference>